<proteinExistence type="predicted"/>
<gene>
    <name evidence="2" type="primary">ORF85068</name>
    <name evidence="1" type="synonym">ORF85060</name>
</gene>
<evidence type="ECO:0000313" key="1">
    <source>
        <dbReference type="EMBL" id="CEK73046.1"/>
    </source>
</evidence>
<protein>
    <submittedName>
        <fullName evidence="2">Uncharacterized protein</fullName>
    </submittedName>
</protein>
<evidence type="ECO:0000313" key="2">
    <source>
        <dbReference type="EMBL" id="CEK73047.1"/>
    </source>
</evidence>
<dbReference type="EMBL" id="HACG01026182">
    <property type="protein sequence ID" value="CEK73047.1"/>
    <property type="molecule type" value="Transcribed_RNA"/>
</dbReference>
<reference evidence="2" key="1">
    <citation type="submission" date="2014-12" db="EMBL/GenBank/DDBJ databases">
        <title>Insight into the proteome of Arion vulgaris.</title>
        <authorList>
            <person name="Aradska J."/>
            <person name="Bulat T."/>
            <person name="Smidak R."/>
            <person name="Sarate P."/>
            <person name="Gangsoo J."/>
            <person name="Sialana F."/>
            <person name="Bilban M."/>
            <person name="Lubec G."/>
        </authorList>
    </citation>
    <scope>NUCLEOTIDE SEQUENCE</scope>
    <source>
        <tissue evidence="2">Skin</tissue>
    </source>
</reference>
<name>A0A0B6ZXJ1_9EUPU</name>
<accession>A0A0B6ZXJ1</accession>
<sequence length="139" mass="15894">MFRHEDIVHVITSRETVVDEEYSDSNYSATITSQEPTPLVTSQLQNNEMYDLINRNKTRNIARNTSSIHEIKEKMSGLHQNKMESGTLTINKVDYLYIENGTNIATDRAIQKIIYPAHSKDAYHLNDDQDSFADDADNA</sequence>
<dbReference type="EMBL" id="HACG01026181">
    <property type="protein sequence ID" value="CEK73046.1"/>
    <property type="molecule type" value="Transcribed_RNA"/>
</dbReference>
<organism evidence="2">
    <name type="scientific">Arion vulgaris</name>
    <dbReference type="NCBI Taxonomy" id="1028688"/>
    <lineage>
        <taxon>Eukaryota</taxon>
        <taxon>Metazoa</taxon>
        <taxon>Spiralia</taxon>
        <taxon>Lophotrochozoa</taxon>
        <taxon>Mollusca</taxon>
        <taxon>Gastropoda</taxon>
        <taxon>Heterobranchia</taxon>
        <taxon>Euthyneura</taxon>
        <taxon>Panpulmonata</taxon>
        <taxon>Eupulmonata</taxon>
        <taxon>Stylommatophora</taxon>
        <taxon>Helicina</taxon>
        <taxon>Arionoidea</taxon>
        <taxon>Arionidae</taxon>
        <taxon>Arion</taxon>
    </lineage>
</organism>
<dbReference type="AlphaFoldDB" id="A0A0B6ZXJ1"/>